<dbReference type="Proteomes" id="UP000788153">
    <property type="component" value="Unassembled WGS sequence"/>
</dbReference>
<gene>
    <name evidence="2" type="ORF">FHT01_002166</name>
</gene>
<evidence type="ECO:0000259" key="1">
    <source>
        <dbReference type="SMART" id="SM00382"/>
    </source>
</evidence>
<dbReference type="Pfam" id="PF07728">
    <property type="entry name" value="AAA_5"/>
    <property type="match status" value="1"/>
</dbReference>
<organism evidence="2 3">
    <name type="scientific">Sphingomonas japonica</name>
    <dbReference type="NCBI Taxonomy" id="511662"/>
    <lineage>
        <taxon>Bacteria</taxon>
        <taxon>Pseudomonadati</taxon>
        <taxon>Pseudomonadota</taxon>
        <taxon>Alphaproteobacteria</taxon>
        <taxon>Sphingomonadales</taxon>
        <taxon>Sphingomonadaceae</taxon>
        <taxon>Sphingomonas</taxon>
    </lineage>
</organism>
<dbReference type="PANTHER" id="PTHR37291">
    <property type="entry name" value="5-METHYLCYTOSINE-SPECIFIC RESTRICTION ENZYME B"/>
    <property type="match status" value="1"/>
</dbReference>
<dbReference type="SUPFAM" id="SSF52540">
    <property type="entry name" value="P-loop containing nucleoside triphosphate hydrolases"/>
    <property type="match status" value="1"/>
</dbReference>
<accession>A0ABX0U294</accession>
<dbReference type="PANTHER" id="PTHR37291:SF1">
    <property type="entry name" value="TYPE IV METHYL-DIRECTED RESTRICTION ENZYME ECOKMCRB SUBUNIT"/>
    <property type="match status" value="1"/>
</dbReference>
<comment type="caution">
    <text evidence="2">The sequence shown here is derived from an EMBL/GenBank/DDBJ whole genome shotgun (WGS) entry which is preliminary data.</text>
</comment>
<dbReference type="CDD" id="cd00009">
    <property type="entry name" value="AAA"/>
    <property type="match status" value="1"/>
</dbReference>
<evidence type="ECO:0000313" key="2">
    <source>
        <dbReference type="EMBL" id="NIJ24624.1"/>
    </source>
</evidence>
<dbReference type="InterPro" id="IPR011704">
    <property type="entry name" value="ATPase_dyneun-rel_AAA"/>
</dbReference>
<reference evidence="2 3" key="1">
    <citation type="submission" date="2020-03" db="EMBL/GenBank/DDBJ databases">
        <title>Genomic Encyclopedia of Type Strains, Phase IV (KMG-IV): sequencing the most valuable type-strain genomes for metagenomic binning, comparative biology and taxonomic classification.</title>
        <authorList>
            <person name="Goeker M."/>
        </authorList>
    </citation>
    <scope>NUCLEOTIDE SEQUENCE [LARGE SCALE GENOMIC DNA]</scope>
    <source>
        <strain evidence="2 3">DSM 22753</strain>
    </source>
</reference>
<dbReference type="InterPro" id="IPR052934">
    <property type="entry name" value="Methyl-DNA_Rec/Restrict_Enz"/>
</dbReference>
<protein>
    <recommendedName>
        <fullName evidence="1">AAA+ ATPase domain-containing protein</fullName>
    </recommendedName>
</protein>
<proteinExistence type="predicted"/>
<dbReference type="SMART" id="SM00382">
    <property type="entry name" value="AAA"/>
    <property type="match status" value="1"/>
</dbReference>
<dbReference type="RefSeq" id="WP_166745485.1">
    <property type="nucleotide sequence ID" value="NZ_BAAAEV010000001.1"/>
</dbReference>
<dbReference type="Gene3D" id="3.30.920.90">
    <property type="match status" value="1"/>
</dbReference>
<dbReference type="Pfam" id="PF12102">
    <property type="entry name" value="MrcB_N"/>
    <property type="match status" value="1"/>
</dbReference>
<name>A0ABX0U294_9SPHN</name>
<keyword evidence="3" id="KW-1185">Reference proteome</keyword>
<dbReference type="EMBL" id="JAASQP010000001">
    <property type="protein sequence ID" value="NIJ24624.1"/>
    <property type="molecule type" value="Genomic_DNA"/>
</dbReference>
<dbReference type="InterPro" id="IPR027417">
    <property type="entry name" value="P-loop_NTPase"/>
</dbReference>
<dbReference type="InterPro" id="IPR003593">
    <property type="entry name" value="AAA+_ATPase"/>
</dbReference>
<feature type="domain" description="AAA+ ATPase" evidence="1">
    <location>
        <begin position="486"/>
        <end position="646"/>
    </location>
</feature>
<sequence length="746" mass="82843">MFDPALQLWTKVNLDELYLRFVQSPDEGEGDFQNKLRSQLADAAPEAIQLMAEILWVILLFPSGIGASKKRKSVAEIWSWSGLQLDLSSPYLADDVLGGIGSAGTAYNTQRWREVAFLIESLRALRGLEKTEQRAISINSERFVTWFEDQPGAGNRQLLNILPHLLFPDEFERISSRGDKVSVLEHFSDGVSKRQLRKRKNAALDRELLDRRRGLETEKGAPIDFYDDDLKRQWKPANVKVPDNSGGSSFAARLSNFLDAFAAARAGPFTTVGPVGQAMSGLKAWLESCSPVAKSPTLKVKVSVGQGGWTKTPWIALLDDRVTTSTQRGIYIVFLIAEDLSMTYLTLNQGMTDLVRTMGQRQAVDEMQRVSLASRPQIAETIGNEFCLDSAIDLKSDTTAARNYEAGTIAHLAIPRHDLPTDGELGGALSALIAAYDLIIDGAPNAPEIEDMPNIEDVQSFTIDDALEDLFLEREEIEELLLLWRAKKNLILQGPPGVGKSFAAQRLAYALIGAADPTRVNMVQFHQSYSYEDFVQGYRPSGEGFALRQGKFVDFCLKALVEPAKQFVFVIDEINRGNLSRILGELMLLVEPDKRDAKWATALAYSDAKFFVPPNVSVLGLMNTADRSLAVVDYALRRRFAFVGLSSRIDGDKFSAELDRRGVSSEVVARIRDRVGSLNAEIIGDNANLGPGFEIGHSFFCGGPMEEESSDAWYRRIIKTEILPLLREYWFDAPSNAETWAQRLLG</sequence>
<dbReference type="Gene3D" id="3.40.50.300">
    <property type="entry name" value="P-loop containing nucleotide triphosphate hydrolases"/>
    <property type="match status" value="1"/>
</dbReference>
<dbReference type="InterPro" id="IPR021961">
    <property type="entry name" value="McrB_DNA-bd"/>
</dbReference>
<evidence type="ECO:0000313" key="3">
    <source>
        <dbReference type="Proteomes" id="UP000788153"/>
    </source>
</evidence>